<name>A0ABW9F978_9NOCA</name>
<keyword evidence="3" id="KW-1185">Reference proteome</keyword>
<organism evidence="2 3">
    <name type="scientific">Rhodococcus parequi</name>
    <dbReference type="NCBI Taxonomy" id="3137122"/>
    <lineage>
        <taxon>Bacteria</taxon>
        <taxon>Bacillati</taxon>
        <taxon>Actinomycetota</taxon>
        <taxon>Actinomycetes</taxon>
        <taxon>Mycobacteriales</taxon>
        <taxon>Nocardiaceae</taxon>
        <taxon>Rhodococcus</taxon>
    </lineage>
</organism>
<feature type="chain" id="PRO_5046914356" evidence="1">
    <location>
        <begin position="29"/>
        <end position="188"/>
    </location>
</feature>
<comment type="caution">
    <text evidence="2">The sequence shown here is derived from an EMBL/GenBank/DDBJ whole genome shotgun (WGS) entry which is preliminary data.</text>
</comment>
<feature type="signal peptide" evidence="1">
    <location>
        <begin position="1"/>
        <end position="28"/>
    </location>
</feature>
<proteinExistence type="predicted"/>
<evidence type="ECO:0000313" key="2">
    <source>
        <dbReference type="EMBL" id="MFM1722047.1"/>
    </source>
</evidence>
<dbReference type="InterPro" id="IPR023833">
    <property type="entry name" value="Signal_pept_SipW-depend-type"/>
</dbReference>
<sequence>MNRKAKAALAAGAAAVLLLGGAGTFAFWQDQTESGGGTITSGTLALSECTPTSGSGWRDVTGGESVAIDLPDFRIVPGDTLEYSCTSTVTASGTNLSATLAADTSEMFSELSDPALQAQLIDTSLTATTSGGDLLPDAQVTDQNDGETLTIAARLTFDPETSGTVAQGTSVTLNNVLITLTQNLNPAQ</sequence>
<dbReference type="EMBL" id="JBDLNV010000001">
    <property type="protein sequence ID" value="MFM1722047.1"/>
    <property type="molecule type" value="Genomic_DNA"/>
</dbReference>
<evidence type="ECO:0000256" key="1">
    <source>
        <dbReference type="SAM" id="SignalP"/>
    </source>
</evidence>
<evidence type="ECO:0000313" key="3">
    <source>
        <dbReference type="Proteomes" id="UP001629745"/>
    </source>
</evidence>
<reference evidence="2 3" key="1">
    <citation type="submission" date="2023-11" db="EMBL/GenBank/DDBJ databases">
        <authorList>
            <person name="Val-Calvo J."/>
            <person name="Scortti M."/>
            <person name="Vazquez-Boland J."/>
        </authorList>
    </citation>
    <scope>NUCLEOTIDE SEQUENCE [LARGE SCALE GENOMIC DNA]</scope>
    <source>
        <strain evidence="2 3">PAM 2766</strain>
    </source>
</reference>
<dbReference type="Proteomes" id="UP001629745">
    <property type="component" value="Unassembled WGS sequence"/>
</dbReference>
<dbReference type="NCBIfam" id="TIGR04088">
    <property type="entry name" value="cognate_SipW"/>
    <property type="match status" value="1"/>
</dbReference>
<gene>
    <name evidence="2" type="ORF">ABEU20_000587</name>
</gene>
<dbReference type="InterPro" id="IPR024006">
    <property type="entry name" value="Alt_signal_exp_actinobact"/>
</dbReference>
<protein>
    <submittedName>
        <fullName evidence="2">Alternate-type signal peptide domain-containing protein</fullName>
    </submittedName>
</protein>
<dbReference type="NCBIfam" id="TIGR04089">
    <property type="entry name" value="exp_by_SipW_III"/>
    <property type="match status" value="1"/>
</dbReference>
<accession>A0ABW9F978</accession>
<dbReference type="RefSeq" id="WP_420162635.1">
    <property type="nucleotide sequence ID" value="NZ_JBDLNV010000001.1"/>
</dbReference>
<keyword evidence="1" id="KW-0732">Signal</keyword>